<dbReference type="GO" id="GO:1904680">
    <property type="term" value="F:peptide transmembrane transporter activity"/>
    <property type="evidence" value="ECO:0007669"/>
    <property type="project" value="TreeGrafter"/>
</dbReference>
<feature type="chain" id="PRO_5037712730" evidence="1">
    <location>
        <begin position="20"/>
        <end position="544"/>
    </location>
</feature>
<dbReference type="Pfam" id="PF00496">
    <property type="entry name" value="SBP_bac_5"/>
    <property type="match status" value="1"/>
</dbReference>
<dbReference type="SUPFAM" id="SSF53850">
    <property type="entry name" value="Periplasmic binding protein-like II"/>
    <property type="match status" value="1"/>
</dbReference>
<keyword evidence="1" id="KW-0732">Signal</keyword>
<dbReference type="PANTHER" id="PTHR30290">
    <property type="entry name" value="PERIPLASMIC BINDING COMPONENT OF ABC TRANSPORTER"/>
    <property type="match status" value="1"/>
</dbReference>
<gene>
    <name evidence="3" type="ORF">H7U19_04560</name>
</gene>
<dbReference type="CDD" id="cd00995">
    <property type="entry name" value="PBP2_NikA_DppA_OppA_like"/>
    <property type="match status" value="1"/>
</dbReference>
<dbReference type="GO" id="GO:0030288">
    <property type="term" value="C:outer membrane-bounded periplasmic space"/>
    <property type="evidence" value="ECO:0007669"/>
    <property type="project" value="UniProtKB-ARBA"/>
</dbReference>
<dbReference type="GO" id="GO:0015833">
    <property type="term" value="P:peptide transport"/>
    <property type="evidence" value="ECO:0007669"/>
    <property type="project" value="TreeGrafter"/>
</dbReference>
<dbReference type="Proteomes" id="UP000656244">
    <property type="component" value="Unassembled WGS sequence"/>
</dbReference>
<feature type="domain" description="Solute-binding protein family 5" evidence="2">
    <location>
        <begin position="79"/>
        <end position="455"/>
    </location>
</feature>
<evidence type="ECO:0000313" key="4">
    <source>
        <dbReference type="Proteomes" id="UP000656244"/>
    </source>
</evidence>
<dbReference type="PIRSF" id="PIRSF002741">
    <property type="entry name" value="MppA"/>
    <property type="match status" value="1"/>
</dbReference>
<dbReference type="PROSITE" id="PS51257">
    <property type="entry name" value="PROKAR_LIPOPROTEIN"/>
    <property type="match status" value="1"/>
</dbReference>
<accession>A0A923H9S5</accession>
<dbReference type="EMBL" id="JACNMF010000001">
    <property type="protein sequence ID" value="MBC3757662.1"/>
    <property type="molecule type" value="Genomic_DNA"/>
</dbReference>
<evidence type="ECO:0000313" key="3">
    <source>
        <dbReference type="EMBL" id="MBC3757662.1"/>
    </source>
</evidence>
<dbReference type="RefSeq" id="WP_186559376.1">
    <property type="nucleotide sequence ID" value="NZ_JACNMF010000001.1"/>
</dbReference>
<dbReference type="GO" id="GO:0043190">
    <property type="term" value="C:ATP-binding cassette (ABC) transporter complex"/>
    <property type="evidence" value="ECO:0007669"/>
    <property type="project" value="InterPro"/>
</dbReference>
<keyword evidence="4" id="KW-1185">Reference proteome</keyword>
<dbReference type="InterPro" id="IPR030678">
    <property type="entry name" value="Peptide/Ni-bd"/>
</dbReference>
<dbReference type="AlphaFoldDB" id="A0A923H9S5"/>
<comment type="caution">
    <text evidence="3">The sequence shown here is derived from an EMBL/GenBank/DDBJ whole genome shotgun (WGS) entry which is preliminary data.</text>
</comment>
<name>A0A923H9S5_9FLAO</name>
<proteinExistence type="predicted"/>
<sequence>MIKRLKPLLTYYFSISCTALLFTGCGKSINANKDQLVFRYNEYANINTLDPAFSRTLQDNSVCNQLFNSLVQFDDNLNILPSIAKDWTISEDGLTYQFSLRNDVYFHKHELFGMDSTRTVVADDFTYSFNRLRDEKLAPPGSWVLNKVDDFKAINDTLFEIKLTQPFPAFIGLLTMKYCSVVPKEIVEHYGTEFRSHPIGTGPFKFKRWEENIKLVFRRNENYFERDSLGNQLPYLEAVSLTFLPDKQSEFLQFAQGNIDFLRSLDASYKDELLTADGQLRDKYAKTINMIRGPYLNTEYLGFYLDSETPEIQSVLLRKAINYGFDRKKMMVYLRNGIGNPANGGFIPIGLPGYNQSIGFTYQPKKAKQLVKQFIKETGIQNPEITLVTTSNYLSFCEFIQRELEKTGLKINVDVMPEATLRSARSNGKVDMFRSSWVADYLDAENYLSIFYSKNFAPGGSNYFHFNDQLFDSLYNTAFSVTDIEKRKLLYTQMDSLAMENAIMVPLFYDEVVRFTQKDVKGLGINPIDLLDLRYVKKKKKLEN</sequence>
<dbReference type="InterPro" id="IPR039424">
    <property type="entry name" value="SBP_5"/>
</dbReference>
<dbReference type="Gene3D" id="3.90.76.10">
    <property type="entry name" value="Dipeptide-binding Protein, Domain 1"/>
    <property type="match status" value="1"/>
</dbReference>
<dbReference type="Gene3D" id="3.10.105.10">
    <property type="entry name" value="Dipeptide-binding Protein, Domain 3"/>
    <property type="match status" value="1"/>
</dbReference>
<dbReference type="Gene3D" id="3.40.190.10">
    <property type="entry name" value="Periplasmic binding protein-like II"/>
    <property type="match status" value="1"/>
</dbReference>
<dbReference type="InterPro" id="IPR000914">
    <property type="entry name" value="SBP_5_dom"/>
</dbReference>
<feature type="signal peptide" evidence="1">
    <location>
        <begin position="1"/>
        <end position="19"/>
    </location>
</feature>
<reference evidence="3" key="1">
    <citation type="submission" date="2020-08" db="EMBL/GenBank/DDBJ databases">
        <title>Hyunsoonleella sp. strain SJ7 genome sequencing and assembly.</title>
        <authorList>
            <person name="Kim I."/>
        </authorList>
    </citation>
    <scope>NUCLEOTIDE SEQUENCE</scope>
    <source>
        <strain evidence="3">SJ7</strain>
    </source>
</reference>
<organism evidence="3 4">
    <name type="scientific">Hyunsoonleella aquatilis</name>
    <dbReference type="NCBI Taxonomy" id="2762758"/>
    <lineage>
        <taxon>Bacteria</taxon>
        <taxon>Pseudomonadati</taxon>
        <taxon>Bacteroidota</taxon>
        <taxon>Flavobacteriia</taxon>
        <taxon>Flavobacteriales</taxon>
        <taxon>Flavobacteriaceae</taxon>
    </lineage>
</organism>
<evidence type="ECO:0000259" key="2">
    <source>
        <dbReference type="Pfam" id="PF00496"/>
    </source>
</evidence>
<protein>
    <submittedName>
        <fullName evidence="3">ABC transporter substrate-binding protein</fullName>
    </submittedName>
</protein>
<evidence type="ECO:0000256" key="1">
    <source>
        <dbReference type="SAM" id="SignalP"/>
    </source>
</evidence>